<dbReference type="AlphaFoldDB" id="A0A8J4RZ93"/>
<keyword evidence="1" id="KW-1133">Transmembrane helix</keyword>
<name>A0A8J4RZ93_9STRA</name>
<gene>
    <name evidence="2" type="ORF">G195_008940</name>
</gene>
<feature type="transmembrane region" description="Helical" evidence="1">
    <location>
        <begin position="172"/>
        <end position="195"/>
    </location>
</feature>
<evidence type="ECO:0000256" key="1">
    <source>
        <dbReference type="SAM" id="Phobius"/>
    </source>
</evidence>
<dbReference type="Proteomes" id="UP000702964">
    <property type="component" value="Unassembled WGS sequence"/>
</dbReference>
<evidence type="ECO:0000313" key="3">
    <source>
        <dbReference type="Proteomes" id="UP000702964"/>
    </source>
</evidence>
<accession>A0A8J4RZ93</accession>
<keyword evidence="1" id="KW-0812">Transmembrane</keyword>
<organism evidence="2 3">
    <name type="scientific">Phytophthora kernoviae 00238/432</name>
    <dbReference type="NCBI Taxonomy" id="1284355"/>
    <lineage>
        <taxon>Eukaryota</taxon>
        <taxon>Sar</taxon>
        <taxon>Stramenopiles</taxon>
        <taxon>Oomycota</taxon>
        <taxon>Peronosporomycetes</taxon>
        <taxon>Peronosporales</taxon>
        <taxon>Peronosporaceae</taxon>
        <taxon>Phytophthora</taxon>
    </lineage>
</organism>
<dbReference type="EMBL" id="AOFI03000364">
    <property type="protein sequence ID" value="KAF4317701.1"/>
    <property type="molecule type" value="Genomic_DNA"/>
</dbReference>
<reference evidence="2" key="1">
    <citation type="journal article" date="2015" name="Genom Data">
        <title>Draft genome sequences of Phytophthora kernoviae and Phytophthora ramorum lineage EU2 from Scotland.</title>
        <authorList>
            <person name="Sambles C."/>
            <person name="Schlenzig A."/>
            <person name="O'Neill P."/>
            <person name="Grant M."/>
            <person name="Studholme D.J."/>
        </authorList>
    </citation>
    <scope>NUCLEOTIDE SEQUENCE</scope>
    <source>
        <strain evidence="2">00238/432</strain>
    </source>
</reference>
<sequence length="249" mass="28103">MLASTEEAVFLATKALGHHLPVFAVITPKCSPSLDRSTPDFAVFLSLTMCICSFDLQSFLPQWISTTCNDLGLRKLPPVKSSRPRRKVRPRHAKRSWCDGLIFSNLVYALAGFISFSCNQYFCGVLQMGAAVASTMFHRSKETKFLLVDALISGTLGIVFLFAGQHTLINEWYGILAFKTVLGLLCIFTWLYCGMPGGERYDKWHQRWHYVSGMTTICTTLFLSAYLPEFDVILHELIQDMAVVRSMFM</sequence>
<comment type="caution">
    <text evidence="2">The sequence shown here is derived from an EMBL/GenBank/DDBJ whole genome shotgun (WGS) entry which is preliminary data.</text>
</comment>
<evidence type="ECO:0000313" key="2">
    <source>
        <dbReference type="EMBL" id="KAF4317701.1"/>
    </source>
</evidence>
<protein>
    <submittedName>
        <fullName evidence="2">Uncharacterized protein</fullName>
    </submittedName>
</protein>
<feature type="transmembrane region" description="Helical" evidence="1">
    <location>
        <begin position="207"/>
        <end position="227"/>
    </location>
</feature>
<keyword evidence="1" id="KW-0472">Membrane</keyword>
<feature type="transmembrane region" description="Helical" evidence="1">
    <location>
        <begin position="145"/>
        <end position="166"/>
    </location>
</feature>
<feature type="transmembrane region" description="Helical" evidence="1">
    <location>
        <begin position="96"/>
        <end position="115"/>
    </location>
</feature>
<reference evidence="2" key="2">
    <citation type="submission" date="2020-02" db="EMBL/GenBank/DDBJ databases">
        <authorList>
            <person name="Studholme D.J."/>
        </authorList>
    </citation>
    <scope>NUCLEOTIDE SEQUENCE</scope>
    <source>
        <strain evidence="2">00238/432</strain>
    </source>
</reference>
<proteinExistence type="predicted"/>